<organism evidence="1 2">
    <name type="scientific">Streptomyces coffeae</name>
    <dbReference type="NCBI Taxonomy" id="621382"/>
    <lineage>
        <taxon>Bacteria</taxon>
        <taxon>Bacillati</taxon>
        <taxon>Actinomycetota</taxon>
        <taxon>Actinomycetes</taxon>
        <taxon>Kitasatosporales</taxon>
        <taxon>Streptomycetaceae</taxon>
        <taxon>Streptomyces</taxon>
    </lineage>
</organism>
<gene>
    <name evidence="1" type="ORF">JK363_10690</name>
</gene>
<dbReference type="Proteomes" id="UP000634229">
    <property type="component" value="Unassembled WGS sequence"/>
</dbReference>
<reference evidence="1 2" key="1">
    <citation type="submission" date="2021-01" db="EMBL/GenBank/DDBJ databases">
        <title>WGS of actinomycetes isolated from Thailand.</title>
        <authorList>
            <person name="Thawai C."/>
        </authorList>
    </citation>
    <scope>NUCLEOTIDE SEQUENCE [LARGE SCALE GENOMIC DNA]</scope>
    <source>
        <strain evidence="1 2">CA1R205</strain>
    </source>
</reference>
<evidence type="ECO:0000313" key="1">
    <source>
        <dbReference type="EMBL" id="MBL1097132.1"/>
    </source>
</evidence>
<accession>A0ABS1NB01</accession>
<comment type="caution">
    <text evidence="1">The sequence shown here is derived from an EMBL/GenBank/DDBJ whole genome shotgun (WGS) entry which is preliminary data.</text>
</comment>
<protein>
    <submittedName>
        <fullName evidence="1">Uncharacterized protein</fullName>
    </submittedName>
</protein>
<keyword evidence="2" id="KW-1185">Reference proteome</keyword>
<evidence type="ECO:0000313" key="2">
    <source>
        <dbReference type="Proteomes" id="UP000634229"/>
    </source>
</evidence>
<dbReference type="EMBL" id="JAERRF010000005">
    <property type="protein sequence ID" value="MBL1097132.1"/>
    <property type="molecule type" value="Genomic_DNA"/>
</dbReference>
<proteinExistence type="predicted"/>
<dbReference type="SUPFAM" id="SSF51126">
    <property type="entry name" value="Pectin lyase-like"/>
    <property type="match status" value="1"/>
</dbReference>
<dbReference type="Gene3D" id="2.160.20.10">
    <property type="entry name" value="Single-stranded right-handed beta-helix, Pectin lyase-like"/>
    <property type="match status" value="1"/>
</dbReference>
<dbReference type="InterPro" id="IPR012334">
    <property type="entry name" value="Pectin_lyas_fold"/>
</dbReference>
<dbReference type="RefSeq" id="WP_201874215.1">
    <property type="nucleotide sequence ID" value="NZ_JAERRF010000005.1"/>
</dbReference>
<dbReference type="InterPro" id="IPR011050">
    <property type="entry name" value="Pectin_lyase_fold/virulence"/>
</dbReference>
<name>A0ABS1NB01_9ACTN</name>
<sequence length="163" mass="16072">MQPHGPSRLRTLAGACAAAVIATGGLVGAGSIPREAAAVTAAAIPVSDAHGLRTALAGARPGDTIRLADGTYRGSFEITASGTSGSRITLTGSSRAVLAARRGYGLYLNGASYWTVKGITVSGGREGIKIDSAESVTVDSVSGSVAVSVGVRPHSRADGPGGV</sequence>